<sequence>MKAVLAAKMPDSLKAFFRKAFGTRKRAAVYVKAAKGQKITKQYLVEKLRELGLKKGMVVAVHSSLSRLGFVEAGPETVIAALREAVGETGTIMMPTFTGFTENAKTNAFDVRKTRSRVGAITEAFRKMPGVKRSCHPTHSCAALGPKAGFLLEGQEKAQSLFGKGTPFHRLMESNGFVLCLGIGIEMMSMYHVAEDTMNGFP</sequence>
<dbReference type="SUPFAM" id="SSF110710">
    <property type="entry name" value="TTHA0583/YokD-like"/>
    <property type="match status" value="1"/>
</dbReference>
<protein>
    <submittedName>
        <fullName evidence="4">AAC(3) family N-acetyltransferase</fullName>
    </submittedName>
</protein>
<dbReference type="PANTHER" id="PTHR11104">
    <property type="entry name" value="AMINOGLYCOSIDE N3-ACETYLTRANSFERASE"/>
    <property type="match status" value="1"/>
</dbReference>
<comment type="caution">
    <text evidence="4">The sequence shown here is derived from an EMBL/GenBank/DDBJ whole genome shotgun (WGS) entry which is preliminary data.</text>
</comment>
<reference evidence="4" key="1">
    <citation type="submission" date="2021-01" db="EMBL/GenBank/DDBJ databases">
        <title>Active Sulfur Cycling in an Early Earth Analoge.</title>
        <authorList>
            <person name="Hahn C.R."/>
            <person name="Youssef N.H."/>
            <person name="Elshahed M."/>
        </authorList>
    </citation>
    <scope>NUCLEOTIDE SEQUENCE</scope>
    <source>
        <strain evidence="4">Zod_Metabat.1151</strain>
    </source>
</reference>
<evidence type="ECO:0000256" key="2">
    <source>
        <dbReference type="ARBA" id="ARBA00022679"/>
    </source>
</evidence>
<feature type="non-terminal residue" evidence="4">
    <location>
        <position position="202"/>
    </location>
</feature>
<evidence type="ECO:0000256" key="3">
    <source>
        <dbReference type="ARBA" id="ARBA00023315"/>
    </source>
</evidence>
<dbReference type="InterPro" id="IPR028345">
    <property type="entry name" value="Antibiotic_NAT-like"/>
</dbReference>
<proteinExistence type="inferred from homology"/>
<evidence type="ECO:0000313" key="5">
    <source>
        <dbReference type="Proteomes" id="UP000809243"/>
    </source>
</evidence>
<name>A0A939C4S7_9ARCH</name>
<dbReference type="InterPro" id="IPR003679">
    <property type="entry name" value="Amioglycoside_AcTrfase"/>
</dbReference>
<evidence type="ECO:0000313" key="4">
    <source>
        <dbReference type="EMBL" id="MBN2067516.1"/>
    </source>
</evidence>
<keyword evidence="2" id="KW-0808">Transferase</keyword>
<dbReference type="Proteomes" id="UP000809243">
    <property type="component" value="Unassembled WGS sequence"/>
</dbReference>
<dbReference type="PANTHER" id="PTHR11104:SF0">
    <property type="entry name" value="SPBETA PROPHAGE-DERIVED AMINOGLYCOSIDE N(3')-ACETYLTRANSFERASE-LIKE PROTEIN YOKD"/>
    <property type="match status" value="1"/>
</dbReference>
<dbReference type="GO" id="GO:0008080">
    <property type="term" value="F:N-acetyltransferase activity"/>
    <property type="evidence" value="ECO:0007669"/>
    <property type="project" value="InterPro"/>
</dbReference>
<dbReference type="EMBL" id="JAFGDB010000060">
    <property type="protein sequence ID" value="MBN2067516.1"/>
    <property type="molecule type" value="Genomic_DNA"/>
</dbReference>
<comment type="similarity">
    <text evidence="1">Belongs to the antibiotic N-acetyltransferase family.</text>
</comment>
<dbReference type="Pfam" id="PF02522">
    <property type="entry name" value="Antibiotic_NAT"/>
    <property type="match status" value="1"/>
</dbReference>
<organism evidence="4 5">
    <name type="scientific">Candidatus Iainarchaeum sp</name>
    <dbReference type="NCBI Taxonomy" id="3101447"/>
    <lineage>
        <taxon>Archaea</taxon>
        <taxon>Candidatus Iainarchaeota</taxon>
        <taxon>Candidatus Iainarchaeia</taxon>
        <taxon>Candidatus Iainarchaeales</taxon>
        <taxon>Candidatus Iainarchaeaceae</taxon>
        <taxon>Candidatus Iainarchaeum</taxon>
    </lineage>
</organism>
<dbReference type="AlphaFoldDB" id="A0A939C4S7"/>
<dbReference type="GO" id="GO:0046677">
    <property type="term" value="P:response to antibiotic"/>
    <property type="evidence" value="ECO:0007669"/>
    <property type="project" value="InterPro"/>
</dbReference>
<keyword evidence="3" id="KW-0012">Acyltransferase</keyword>
<gene>
    <name evidence="4" type="ORF">JW744_03545</name>
</gene>
<accession>A0A939C4S7</accession>
<evidence type="ECO:0000256" key="1">
    <source>
        <dbReference type="ARBA" id="ARBA00006383"/>
    </source>
</evidence>